<evidence type="ECO:0000313" key="2">
    <source>
        <dbReference type="EMBL" id="TES46444.1"/>
    </source>
</evidence>
<evidence type="ECO:0000313" key="3">
    <source>
        <dbReference type="Proteomes" id="UP000298210"/>
    </source>
</evidence>
<feature type="transmembrane region" description="Helical" evidence="1">
    <location>
        <begin position="196"/>
        <end position="213"/>
    </location>
</feature>
<name>A0A4Y7WF86_9BACI</name>
<feature type="transmembrane region" description="Helical" evidence="1">
    <location>
        <begin position="411"/>
        <end position="429"/>
    </location>
</feature>
<feature type="transmembrane region" description="Helical" evidence="1">
    <location>
        <begin position="390"/>
        <end position="405"/>
    </location>
</feature>
<feature type="transmembrane region" description="Helical" evidence="1">
    <location>
        <begin position="84"/>
        <end position="105"/>
    </location>
</feature>
<feature type="transmembrane region" description="Helical" evidence="1">
    <location>
        <begin position="358"/>
        <end position="378"/>
    </location>
</feature>
<proteinExistence type="predicted"/>
<feature type="transmembrane region" description="Helical" evidence="1">
    <location>
        <begin position="126"/>
        <end position="148"/>
    </location>
</feature>
<feature type="transmembrane region" description="Helical" evidence="1">
    <location>
        <begin position="242"/>
        <end position="262"/>
    </location>
</feature>
<gene>
    <name evidence="2" type="ORF">E2L03_17255</name>
</gene>
<reference evidence="2 3" key="1">
    <citation type="submission" date="2019-03" db="EMBL/GenBank/DDBJ databases">
        <authorList>
            <person name="Liu G."/>
        </authorList>
    </citation>
    <scope>NUCLEOTIDE SEQUENCE [LARGE SCALE GENOMIC DNA]</scope>
    <source>
        <strain evidence="2 3">DSM 19099</strain>
    </source>
</reference>
<dbReference type="RefSeq" id="WP_134259845.1">
    <property type="nucleotide sequence ID" value="NZ_LDIM01000013.1"/>
</dbReference>
<feature type="transmembrane region" description="Helical" evidence="1">
    <location>
        <begin position="12"/>
        <end position="42"/>
    </location>
</feature>
<comment type="caution">
    <text evidence="2">The sequence shown here is derived from an EMBL/GenBank/DDBJ whole genome shotgun (WGS) entry which is preliminary data.</text>
</comment>
<dbReference type="Proteomes" id="UP000298210">
    <property type="component" value="Unassembled WGS sequence"/>
</dbReference>
<accession>A0A4Y7WF86</accession>
<feature type="transmembrane region" description="Helical" evidence="1">
    <location>
        <begin position="219"/>
        <end position="235"/>
    </location>
</feature>
<keyword evidence="1" id="KW-0472">Membrane</keyword>
<organism evidence="2 3">
    <name type="scientific">Shouchella lehensis</name>
    <dbReference type="NCBI Taxonomy" id="300825"/>
    <lineage>
        <taxon>Bacteria</taxon>
        <taxon>Bacillati</taxon>
        <taxon>Bacillota</taxon>
        <taxon>Bacilli</taxon>
        <taxon>Bacillales</taxon>
        <taxon>Bacillaceae</taxon>
        <taxon>Shouchella</taxon>
    </lineage>
</organism>
<keyword evidence="1" id="KW-0812">Transmembrane</keyword>
<feature type="transmembrane region" description="Helical" evidence="1">
    <location>
        <begin position="54"/>
        <end position="72"/>
    </location>
</feature>
<dbReference type="EMBL" id="SNUX01000004">
    <property type="protein sequence ID" value="TES46444.1"/>
    <property type="molecule type" value="Genomic_DNA"/>
</dbReference>
<dbReference type="AlphaFoldDB" id="A0A4Y7WF86"/>
<keyword evidence="1" id="KW-1133">Transmembrane helix</keyword>
<evidence type="ECO:0000256" key="1">
    <source>
        <dbReference type="SAM" id="Phobius"/>
    </source>
</evidence>
<feature type="transmembrane region" description="Helical" evidence="1">
    <location>
        <begin position="168"/>
        <end position="189"/>
    </location>
</feature>
<protein>
    <submittedName>
        <fullName evidence="2">Oligosaccharide repeat unit polymerase</fullName>
    </submittedName>
</protein>
<sequence>MKKFFVINFFLINLLIMIFFLDNVFVALTFIVHFSLITIGIIKSIKGKYVTVDLIIWLFKYLFFIFSPIIQINTGYFPNNLPVIFDEVIIVNFILILWSSIFLLVRKTPRQVTMNKFELNKSIESTKPTTFFFFVSATVIGLFTYLLLGFDFFLGHIGWEDIIENSSLSLIAAIGLRGIIFTNFLLVFAKFKNNRGIYLIPFLISVLLLIYYVNPFNVARYYLAFVGLTIIALFYRELITTLRFFIIFLVGVFIVFPFVNIFRDGFSEITSFNISELAFSQLLQLHFDAYSNIIATFQYVSLYGLQWGFQLLGSVFFFVPRNIWESKPPHTGELIGDYLIQSGYMNFNNLANALPSEMFVDFGILGIVVVPALMAYLLNKLDQKLNVKNYLAYCIILGFIFYIYRGALMSGFAYSIGTLVIVYLLPKFIDKIVTFVKSSTTEQGDGNIGSYFPNENRRL</sequence>